<dbReference type="RefSeq" id="WP_161034747.1">
    <property type="nucleotide sequence ID" value="NZ_WWCL01000002.1"/>
</dbReference>
<dbReference type="SUPFAM" id="SSF53335">
    <property type="entry name" value="S-adenosyl-L-methionine-dependent methyltransferases"/>
    <property type="match status" value="1"/>
</dbReference>
<dbReference type="GO" id="GO:0006888">
    <property type="term" value="P:endoplasmic reticulum to Golgi vesicle-mediated transport"/>
    <property type="evidence" value="ECO:0007669"/>
    <property type="project" value="TreeGrafter"/>
</dbReference>
<dbReference type="GO" id="GO:0005886">
    <property type="term" value="C:plasma membrane"/>
    <property type="evidence" value="ECO:0007669"/>
    <property type="project" value="TreeGrafter"/>
</dbReference>
<dbReference type="AlphaFoldDB" id="A0A845HZY0"/>
<dbReference type="GO" id="GO:0032259">
    <property type="term" value="P:methylation"/>
    <property type="evidence" value="ECO:0007669"/>
    <property type="project" value="UniProtKB-KW"/>
</dbReference>
<dbReference type="InterPro" id="IPR029063">
    <property type="entry name" value="SAM-dependent_MTases_sf"/>
</dbReference>
<accession>A0A845HZY0</accession>
<dbReference type="Proteomes" id="UP000444316">
    <property type="component" value="Unassembled WGS sequence"/>
</dbReference>
<dbReference type="Gene3D" id="3.40.50.150">
    <property type="entry name" value="Vaccinia Virus protein VP39"/>
    <property type="match status" value="1"/>
</dbReference>
<proteinExistence type="predicted"/>
<evidence type="ECO:0000313" key="2">
    <source>
        <dbReference type="EMBL" id="MYN45041.1"/>
    </source>
</evidence>
<evidence type="ECO:0000313" key="3">
    <source>
        <dbReference type="Proteomes" id="UP000444316"/>
    </source>
</evidence>
<dbReference type="Pfam" id="PF05050">
    <property type="entry name" value="Methyltransf_21"/>
    <property type="match status" value="1"/>
</dbReference>
<dbReference type="GO" id="GO:0016197">
    <property type="term" value="P:endosomal transport"/>
    <property type="evidence" value="ECO:0007669"/>
    <property type="project" value="TreeGrafter"/>
</dbReference>
<dbReference type="PANTHER" id="PTHR34009:SF2">
    <property type="entry name" value="PROTEIN STAR"/>
    <property type="match status" value="1"/>
</dbReference>
<feature type="domain" description="Methyltransferase FkbM" evidence="1">
    <location>
        <begin position="25"/>
        <end position="187"/>
    </location>
</feature>
<protein>
    <submittedName>
        <fullName evidence="2">FkbM family methyltransferase</fullName>
    </submittedName>
</protein>
<organism evidence="2 3">
    <name type="scientific">Duganella fentianensis</name>
    <dbReference type="NCBI Taxonomy" id="2692177"/>
    <lineage>
        <taxon>Bacteria</taxon>
        <taxon>Pseudomonadati</taxon>
        <taxon>Pseudomonadota</taxon>
        <taxon>Betaproteobacteria</taxon>
        <taxon>Burkholderiales</taxon>
        <taxon>Oxalobacteraceae</taxon>
        <taxon>Telluria group</taxon>
        <taxon>Duganella</taxon>
    </lineage>
</organism>
<gene>
    <name evidence="2" type="ORF">GTP23_08165</name>
</gene>
<comment type="caution">
    <text evidence="2">The sequence shown here is derived from an EMBL/GenBank/DDBJ whole genome shotgun (WGS) entry which is preliminary data.</text>
</comment>
<evidence type="ECO:0000259" key="1">
    <source>
        <dbReference type="Pfam" id="PF05050"/>
    </source>
</evidence>
<sequence>MASQLGQDYFVLQVLNGLRGGYFLDTGATDGITSSNTLLLERDYGWHGICVEPNARYFAALQNNRRCLCLPDCLDQTAGEVEFVEGAGMLGGIRRHYPAMMWRYVQRCYGAQPASVRKRTRSIGELLQASAAPAVIDYWSLDTEGSELAILRGFPFEHYRFRVLTVEHNRQPVRDEIERLLNRQGYRRVHDFGIDDAYLSADLSLPASLSAAWRSAALRRR</sequence>
<dbReference type="InterPro" id="IPR053202">
    <property type="entry name" value="EGF_Rcpt_Signaling_Reg"/>
</dbReference>
<name>A0A845HZY0_9BURK</name>
<dbReference type="InterPro" id="IPR006342">
    <property type="entry name" value="FkbM_mtfrase"/>
</dbReference>
<reference evidence="2" key="1">
    <citation type="submission" date="2019-12" db="EMBL/GenBank/DDBJ databases">
        <title>Novel species isolated from a subtropical stream in China.</title>
        <authorList>
            <person name="Lu H."/>
        </authorList>
    </citation>
    <scope>NUCLEOTIDE SEQUENCE [LARGE SCALE GENOMIC DNA]</scope>
    <source>
        <strain evidence="2">FT93W</strain>
    </source>
</reference>
<dbReference type="PANTHER" id="PTHR34009">
    <property type="entry name" value="PROTEIN STAR"/>
    <property type="match status" value="1"/>
</dbReference>
<dbReference type="GO" id="GO:0008168">
    <property type="term" value="F:methyltransferase activity"/>
    <property type="evidence" value="ECO:0007669"/>
    <property type="project" value="UniProtKB-KW"/>
</dbReference>
<keyword evidence="2" id="KW-0808">Transferase</keyword>
<keyword evidence="3" id="KW-1185">Reference proteome</keyword>
<dbReference type="EMBL" id="WWCL01000002">
    <property type="protein sequence ID" value="MYN45041.1"/>
    <property type="molecule type" value="Genomic_DNA"/>
</dbReference>
<keyword evidence="2" id="KW-0489">Methyltransferase</keyword>
<dbReference type="GO" id="GO:0005737">
    <property type="term" value="C:cytoplasm"/>
    <property type="evidence" value="ECO:0007669"/>
    <property type="project" value="GOC"/>
</dbReference>